<dbReference type="Proteomes" id="UP000501058">
    <property type="component" value="Chromosome"/>
</dbReference>
<dbReference type="KEGG" id="prv:G7070_09660"/>
<keyword evidence="2" id="KW-1185">Reference proteome</keyword>
<evidence type="ECO:0000313" key="1">
    <source>
        <dbReference type="EMBL" id="QIK72481.1"/>
    </source>
</evidence>
<dbReference type="GO" id="GO:0015035">
    <property type="term" value="F:protein-disulfide reductase activity"/>
    <property type="evidence" value="ECO:0007669"/>
    <property type="project" value="InterPro"/>
</dbReference>
<dbReference type="InterPro" id="IPR007263">
    <property type="entry name" value="DCC1-like"/>
</dbReference>
<accession>A0A6G7Y777</accession>
<protein>
    <submittedName>
        <fullName evidence="1">DUF393 domain-containing protein</fullName>
    </submittedName>
</protein>
<dbReference type="EMBL" id="CP049865">
    <property type="protein sequence ID" value="QIK72481.1"/>
    <property type="molecule type" value="Genomic_DNA"/>
</dbReference>
<name>A0A6G7Y777_9ACTN</name>
<reference evidence="1 2" key="1">
    <citation type="submission" date="2020-03" db="EMBL/GenBank/DDBJ databases">
        <title>Propioniciclava sp. nov., isolated from Hydrophilus acuminatus.</title>
        <authorList>
            <person name="Hyun D.-W."/>
            <person name="Bae J.-W."/>
        </authorList>
    </citation>
    <scope>NUCLEOTIDE SEQUENCE [LARGE SCALE GENOMIC DNA]</scope>
    <source>
        <strain evidence="1 2">HDW11</strain>
    </source>
</reference>
<dbReference type="AlphaFoldDB" id="A0A6G7Y777"/>
<organism evidence="1 2">
    <name type="scientific">Propioniciclava coleopterorum</name>
    <dbReference type="NCBI Taxonomy" id="2714937"/>
    <lineage>
        <taxon>Bacteria</taxon>
        <taxon>Bacillati</taxon>
        <taxon>Actinomycetota</taxon>
        <taxon>Actinomycetes</taxon>
        <taxon>Propionibacteriales</taxon>
        <taxon>Propionibacteriaceae</taxon>
        <taxon>Propioniciclava</taxon>
    </lineage>
</organism>
<gene>
    <name evidence="1" type="ORF">G7070_09660</name>
</gene>
<sequence>MPTRPEPGVPGPTRPLALYDADCGFCTRCAGILARRVPTIALASIQGSDLAALGVDAGRALVEMPLVRTDGSVAYGHEAWAEILRAAGGPLAWLGRALGSRALRRPAAALYGWVARNRRRLPGGSASCALPTQPPA</sequence>
<dbReference type="RefSeq" id="WP_166233555.1">
    <property type="nucleotide sequence ID" value="NZ_CP049865.1"/>
</dbReference>
<evidence type="ECO:0000313" key="2">
    <source>
        <dbReference type="Proteomes" id="UP000501058"/>
    </source>
</evidence>
<dbReference type="Pfam" id="PF04134">
    <property type="entry name" value="DCC1-like"/>
    <property type="match status" value="1"/>
</dbReference>
<proteinExistence type="predicted"/>